<name>A0ABQ4DVC2_9ACTN</name>
<accession>A0ABQ4DVC2</accession>
<gene>
    <name evidence="1" type="ORF">Pen02_13480</name>
</gene>
<proteinExistence type="predicted"/>
<protein>
    <submittedName>
        <fullName evidence="1">Uncharacterized protein</fullName>
    </submittedName>
</protein>
<dbReference type="Proteomes" id="UP000646749">
    <property type="component" value="Unassembled WGS sequence"/>
</dbReference>
<sequence>MNIDEVKRTIRQGSLAAQEAKKILVTVGTEAAEAEQLARLTVHDSRDDDAQAGLKILEDFGREVDLTVRRIDAAVEHADAYLATLG</sequence>
<dbReference type="RefSeq" id="WP_203865037.1">
    <property type="nucleotide sequence ID" value="NZ_BONW01000004.1"/>
</dbReference>
<evidence type="ECO:0000313" key="2">
    <source>
        <dbReference type="Proteomes" id="UP000646749"/>
    </source>
</evidence>
<dbReference type="EMBL" id="BONW01000004">
    <property type="protein sequence ID" value="GIG86412.1"/>
    <property type="molecule type" value="Genomic_DNA"/>
</dbReference>
<reference evidence="1 2" key="1">
    <citation type="submission" date="2021-01" db="EMBL/GenBank/DDBJ databases">
        <title>Whole genome shotgun sequence of Plantactinospora endophytica NBRC 110450.</title>
        <authorList>
            <person name="Komaki H."/>
            <person name="Tamura T."/>
        </authorList>
    </citation>
    <scope>NUCLEOTIDE SEQUENCE [LARGE SCALE GENOMIC DNA]</scope>
    <source>
        <strain evidence="1 2">NBRC 110450</strain>
    </source>
</reference>
<evidence type="ECO:0000313" key="1">
    <source>
        <dbReference type="EMBL" id="GIG86412.1"/>
    </source>
</evidence>
<comment type="caution">
    <text evidence="1">The sequence shown here is derived from an EMBL/GenBank/DDBJ whole genome shotgun (WGS) entry which is preliminary data.</text>
</comment>
<keyword evidence="2" id="KW-1185">Reference proteome</keyword>
<organism evidence="1 2">
    <name type="scientific">Plantactinospora endophytica</name>
    <dbReference type="NCBI Taxonomy" id="673535"/>
    <lineage>
        <taxon>Bacteria</taxon>
        <taxon>Bacillati</taxon>
        <taxon>Actinomycetota</taxon>
        <taxon>Actinomycetes</taxon>
        <taxon>Micromonosporales</taxon>
        <taxon>Micromonosporaceae</taxon>
        <taxon>Plantactinospora</taxon>
    </lineage>
</organism>